<keyword evidence="2" id="KW-1185">Reference proteome</keyword>
<gene>
    <name evidence="1" type="ORF">Q5M86_08515</name>
</gene>
<name>A0ABT8YY80_9SPIR</name>
<protein>
    <recommendedName>
        <fullName evidence="3">Carboxypeptidase regulatory-like domain-containing protein</fullName>
    </recommendedName>
</protein>
<comment type="caution">
    <text evidence="1">The sequence shown here is derived from an EMBL/GenBank/DDBJ whole genome shotgun (WGS) entry which is preliminary data.</text>
</comment>
<dbReference type="Gene3D" id="2.60.40.1120">
    <property type="entry name" value="Carboxypeptidase-like, regulatory domain"/>
    <property type="match status" value="1"/>
</dbReference>
<evidence type="ECO:0000313" key="2">
    <source>
        <dbReference type="Proteomes" id="UP001175147"/>
    </source>
</evidence>
<dbReference type="RefSeq" id="WP_020005442.1">
    <property type="nucleotide sequence ID" value="NZ_CALXOU010000056.1"/>
</dbReference>
<evidence type="ECO:0000313" key="1">
    <source>
        <dbReference type="EMBL" id="MDO7020814.1"/>
    </source>
</evidence>
<accession>A0ABT8YY80</accession>
<dbReference type="Proteomes" id="UP001175147">
    <property type="component" value="Unassembled WGS sequence"/>
</dbReference>
<sequence>MKKIIIIFISLLSSFQIIYSADQLTLERNRVLQKMGDALFDDQCVLWFTDALTGRGLSQAKVTIDGIGNFTTDRSGLVFFDEPEDGEYFVLVEKEGYYDGEFYIEILNGTIVQTEKQYPIPPYNNLEDIRIVLTWDQYPYDLDSHLVKSGDYHISFRNMRTASDGSAMLDIDSMNGYGPETITIKRVNNYGAYSFYVHNFSESNNPNSYNLSRSNAVVRVYWKGRLLYTFYVPRNRKGTIWNVFEIRNGNILEINQIH</sequence>
<dbReference type="SUPFAM" id="SSF49464">
    <property type="entry name" value="Carboxypeptidase regulatory domain-like"/>
    <property type="match status" value="1"/>
</dbReference>
<dbReference type="InterPro" id="IPR008969">
    <property type="entry name" value="CarboxyPept-like_regulatory"/>
</dbReference>
<dbReference type="EMBL" id="JAUPBM010000105">
    <property type="protein sequence ID" value="MDO7020814.1"/>
    <property type="molecule type" value="Genomic_DNA"/>
</dbReference>
<proteinExistence type="predicted"/>
<evidence type="ECO:0008006" key="3">
    <source>
        <dbReference type="Google" id="ProtNLM"/>
    </source>
</evidence>
<organism evidence="1 2">
    <name type="scientific">Brachyspira innocens</name>
    <dbReference type="NCBI Taxonomy" id="13264"/>
    <lineage>
        <taxon>Bacteria</taxon>
        <taxon>Pseudomonadati</taxon>
        <taxon>Spirochaetota</taxon>
        <taxon>Spirochaetia</taxon>
        <taxon>Brachyspirales</taxon>
        <taxon>Brachyspiraceae</taxon>
        <taxon>Brachyspira</taxon>
    </lineage>
</organism>
<reference evidence="1" key="1">
    <citation type="submission" date="2023-07" db="EMBL/GenBank/DDBJ databases">
        <title>Mucosal microbiota of week-old chicken and adult hens.</title>
        <authorList>
            <person name="Volf J."/>
            <person name="Karasova D."/>
            <person name="Crhanova M."/>
            <person name="Faldynova M."/>
            <person name="Prikrylova H."/>
            <person name="Zeman M."/>
            <person name="Babak V."/>
            <person name="Rajova J."/>
            <person name="Rychlik I."/>
        </authorList>
    </citation>
    <scope>NUCLEOTIDE SEQUENCE</scope>
    <source>
        <strain evidence="1">ET902</strain>
    </source>
</reference>